<keyword evidence="2" id="KW-1185">Reference proteome</keyword>
<protein>
    <submittedName>
        <fullName evidence="1">Uncharacterized protein</fullName>
    </submittedName>
</protein>
<comment type="caution">
    <text evidence="1">The sequence shown here is derived from an EMBL/GenBank/DDBJ whole genome shotgun (WGS) entry which is preliminary data.</text>
</comment>
<evidence type="ECO:0000313" key="2">
    <source>
        <dbReference type="Proteomes" id="UP001595925"/>
    </source>
</evidence>
<organism evidence="1 2">
    <name type="scientific">Saliphagus infecundisoli</name>
    <dbReference type="NCBI Taxonomy" id="1849069"/>
    <lineage>
        <taxon>Archaea</taxon>
        <taxon>Methanobacteriati</taxon>
        <taxon>Methanobacteriota</taxon>
        <taxon>Stenosarchaea group</taxon>
        <taxon>Halobacteria</taxon>
        <taxon>Halobacteriales</taxon>
        <taxon>Natrialbaceae</taxon>
        <taxon>Saliphagus</taxon>
    </lineage>
</organism>
<evidence type="ECO:0000313" key="1">
    <source>
        <dbReference type="EMBL" id="MFC4989607.1"/>
    </source>
</evidence>
<name>A0ABD5QIJ7_9EURY</name>
<gene>
    <name evidence="1" type="ORF">ACFPFO_17945</name>
</gene>
<reference evidence="1 2" key="1">
    <citation type="journal article" date="2019" name="Int. J. Syst. Evol. Microbiol.">
        <title>The Global Catalogue of Microorganisms (GCM) 10K type strain sequencing project: providing services to taxonomists for standard genome sequencing and annotation.</title>
        <authorList>
            <consortium name="The Broad Institute Genomics Platform"/>
            <consortium name="The Broad Institute Genome Sequencing Center for Infectious Disease"/>
            <person name="Wu L."/>
            <person name="Ma J."/>
        </authorList>
    </citation>
    <scope>NUCLEOTIDE SEQUENCE [LARGE SCALE GENOMIC DNA]</scope>
    <source>
        <strain evidence="1 2">CGMCC 1.15824</strain>
    </source>
</reference>
<sequence>MSIQNSVSRSATAQGLETTESIDARFEAWDCEQGSVRPWALGRRKCVLSLVRFFEEEIQEGILSTPMEVTIAPTPLYQPSPSWRERIRGTYQVGVYPNANPDWGSIEAEVPTLEEALSVADRVCSDLEERYELLREGDGRENGDLTLSLRGPKPIV</sequence>
<dbReference type="EMBL" id="JBHSJG010000050">
    <property type="protein sequence ID" value="MFC4989607.1"/>
    <property type="molecule type" value="Genomic_DNA"/>
</dbReference>
<dbReference type="RefSeq" id="WP_224829639.1">
    <property type="nucleotide sequence ID" value="NZ_JAIVEF010000023.1"/>
</dbReference>
<dbReference type="AlphaFoldDB" id="A0ABD5QIJ7"/>
<accession>A0ABD5QIJ7</accession>
<dbReference type="Proteomes" id="UP001595925">
    <property type="component" value="Unassembled WGS sequence"/>
</dbReference>
<proteinExistence type="predicted"/>